<name>A0A6M3LQ29_9ZZZZ</name>
<accession>A0A6M3LQ29</accession>
<organism evidence="1">
    <name type="scientific">viral metagenome</name>
    <dbReference type="NCBI Taxonomy" id="1070528"/>
    <lineage>
        <taxon>unclassified sequences</taxon>
        <taxon>metagenomes</taxon>
        <taxon>organismal metagenomes</taxon>
    </lineage>
</organism>
<sequence>MTTTKDSPNLQLDFVEIVSPRLWMSKTYKNTYVSNSAPALALDVLAPLADWYDCGSIKAVKVPVSKTVRDLMRGVPQTSRKQWEVSRTAQITFNTSDLSPYVEALINGQTLYNTPIGSAYNVASLRSGPTETHTVTRLASTPTLAQYDIVVCGSITNVNATTSMNLAVVESMTGSILTVEGGGFPVAPAKKDHIQKISRIAFKDVMGTNTIRSAMLFWDDVVDSSGNIQIQHAMYFPKLQNFTGQDLDFKTETEEYESSITLAAQAVLMTFDDGNTGYDFYKKWVLAY</sequence>
<dbReference type="AlphaFoldDB" id="A0A6M3LQ29"/>
<gene>
    <name evidence="1" type="ORF">MM415B03737_0006</name>
</gene>
<reference evidence="1" key="1">
    <citation type="submission" date="2020-03" db="EMBL/GenBank/DDBJ databases">
        <title>The deep terrestrial virosphere.</title>
        <authorList>
            <person name="Holmfeldt K."/>
            <person name="Nilsson E."/>
            <person name="Simone D."/>
            <person name="Lopez-Fernandez M."/>
            <person name="Wu X."/>
            <person name="de Brujin I."/>
            <person name="Lundin D."/>
            <person name="Andersson A."/>
            <person name="Bertilsson S."/>
            <person name="Dopson M."/>
        </authorList>
    </citation>
    <scope>NUCLEOTIDE SEQUENCE</scope>
    <source>
        <strain evidence="1">MM415B03737</strain>
    </source>
</reference>
<proteinExistence type="predicted"/>
<protein>
    <submittedName>
        <fullName evidence="1">Uncharacterized protein</fullName>
    </submittedName>
</protein>
<dbReference type="EMBL" id="MT143261">
    <property type="protein sequence ID" value="QJA94795.1"/>
    <property type="molecule type" value="Genomic_DNA"/>
</dbReference>
<evidence type="ECO:0000313" key="1">
    <source>
        <dbReference type="EMBL" id="QJA94795.1"/>
    </source>
</evidence>